<dbReference type="Proteomes" id="UP001329151">
    <property type="component" value="Chromosome"/>
</dbReference>
<evidence type="ECO:0000256" key="1">
    <source>
        <dbReference type="SAM" id="Coils"/>
    </source>
</evidence>
<evidence type="ECO:0000313" key="2">
    <source>
        <dbReference type="EMBL" id="BET26228.1"/>
    </source>
</evidence>
<dbReference type="RefSeq" id="WP_130556282.1">
    <property type="nucleotide sequence ID" value="NZ_AP028947.1"/>
</dbReference>
<feature type="coiled-coil region" evidence="1">
    <location>
        <begin position="11"/>
        <end position="38"/>
    </location>
</feature>
<dbReference type="AlphaFoldDB" id="A0AA86J104"/>
<dbReference type="KEGG" id="lto:RGQ30_17290"/>
<proteinExistence type="predicted"/>
<sequence length="93" mass="10424">MKAAACLNKSVDALLSENNALCRQLASLQARASELIQKRSAEVEQLNTVVEFLNVELHHRDAMILFLQTKLQEFRKMTELPAGGRADNQLVCK</sequence>
<protein>
    <submittedName>
        <fullName evidence="2">Uncharacterized protein</fullName>
    </submittedName>
</protein>
<reference evidence="2 3" key="1">
    <citation type="submission" date="2023-10" db="EMBL/GenBank/DDBJ databases">
        <title>Complete Genome Sequence of Limnobacter thiooxidans CS-K2T, Isolated from freshwater lake sediments in Bavaria, Germany.</title>
        <authorList>
            <person name="Naruki M."/>
            <person name="Watanabe A."/>
            <person name="Warashina T."/>
            <person name="Morita T."/>
            <person name="Arakawa K."/>
        </authorList>
    </citation>
    <scope>NUCLEOTIDE SEQUENCE [LARGE SCALE GENOMIC DNA]</scope>
    <source>
        <strain evidence="2 3">CS-K2</strain>
    </source>
</reference>
<dbReference type="Gene3D" id="1.20.5.170">
    <property type="match status" value="1"/>
</dbReference>
<evidence type="ECO:0000313" key="3">
    <source>
        <dbReference type="Proteomes" id="UP001329151"/>
    </source>
</evidence>
<keyword evidence="1" id="KW-0175">Coiled coil</keyword>
<dbReference type="EMBL" id="AP028947">
    <property type="protein sequence ID" value="BET26228.1"/>
    <property type="molecule type" value="Genomic_DNA"/>
</dbReference>
<name>A0AA86J104_9BURK</name>
<accession>A0AA86J104</accession>
<gene>
    <name evidence="2" type="ORF">RGQ30_17290</name>
</gene>
<keyword evidence="3" id="KW-1185">Reference proteome</keyword>
<organism evidence="2 3">
    <name type="scientific">Limnobacter thiooxidans</name>
    <dbReference type="NCBI Taxonomy" id="131080"/>
    <lineage>
        <taxon>Bacteria</taxon>
        <taxon>Pseudomonadati</taxon>
        <taxon>Pseudomonadota</taxon>
        <taxon>Betaproteobacteria</taxon>
        <taxon>Burkholderiales</taxon>
        <taxon>Burkholderiaceae</taxon>
        <taxon>Limnobacter</taxon>
    </lineage>
</organism>